<evidence type="ECO:0000313" key="2">
    <source>
        <dbReference type="EMBL" id="QBK93456.1"/>
    </source>
</evidence>
<dbReference type="EMBL" id="MK500596">
    <property type="protein sequence ID" value="QBK93456.1"/>
    <property type="molecule type" value="Genomic_DNA"/>
</dbReference>
<reference evidence="2" key="1">
    <citation type="journal article" date="2019" name="MBio">
        <title>Virus Genomes from Deep Sea Sediments Expand the Ocean Megavirome and Support Independent Origins of Viral Gigantism.</title>
        <authorList>
            <person name="Backstrom D."/>
            <person name="Yutin N."/>
            <person name="Jorgensen S.L."/>
            <person name="Dharamshi J."/>
            <person name="Homa F."/>
            <person name="Zaremba-Niedwiedzka K."/>
            <person name="Spang A."/>
            <person name="Wolf Y.I."/>
            <person name="Koonin E.V."/>
            <person name="Ettema T.J."/>
        </authorList>
    </citation>
    <scope>NUCLEOTIDE SEQUENCE</scope>
</reference>
<gene>
    <name evidence="2" type="ORF">LCPAC404_01600</name>
</gene>
<feature type="compositionally biased region" description="Basic and acidic residues" evidence="1">
    <location>
        <begin position="31"/>
        <end position="43"/>
    </location>
</feature>
<proteinExistence type="predicted"/>
<accession>A0A481ZCQ4</accession>
<sequence length="43" mass="5120">MPAKEVDIGFPSELKQKEDFSKSQQKNTQRRLLEKLTKKTQRE</sequence>
<feature type="region of interest" description="Disordered" evidence="1">
    <location>
        <begin position="1"/>
        <end position="43"/>
    </location>
</feature>
<evidence type="ECO:0000256" key="1">
    <source>
        <dbReference type="SAM" id="MobiDB-lite"/>
    </source>
</evidence>
<organism evidence="2">
    <name type="scientific">Pithovirus LCPAC404</name>
    <dbReference type="NCBI Taxonomy" id="2506597"/>
    <lineage>
        <taxon>Viruses</taxon>
        <taxon>Pithoviruses</taxon>
    </lineage>
</organism>
<name>A0A481ZCQ4_9VIRU</name>
<protein>
    <submittedName>
        <fullName evidence="2">Uncharacterized protein</fullName>
    </submittedName>
</protein>